<evidence type="ECO:0000256" key="1">
    <source>
        <dbReference type="ARBA" id="ARBA00022491"/>
    </source>
</evidence>
<dbReference type="Pfam" id="PF00440">
    <property type="entry name" value="TetR_N"/>
    <property type="match status" value="1"/>
</dbReference>
<dbReference type="InterPro" id="IPR050109">
    <property type="entry name" value="HTH-type_TetR-like_transc_reg"/>
</dbReference>
<dbReference type="EMBL" id="PGFF01000001">
    <property type="protein sequence ID" value="PJJ70876.1"/>
    <property type="molecule type" value="Genomic_DNA"/>
</dbReference>
<dbReference type="SUPFAM" id="SSF46689">
    <property type="entry name" value="Homeodomain-like"/>
    <property type="match status" value="1"/>
</dbReference>
<evidence type="ECO:0000256" key="4">
    <source>
        <dbReference type="ARBA" id="ARBA00023163"/>
    </source>
</evidence>
<dbReference type="OrthoDB" id="3819648at2"/>
<dbReference type="PANTHER" id="PTHR30055:SF151">
    <property type="entry name" value="TRANSCRIPTIONAL REGULATORY PROTEIN"/>
    <property type="match status" value="1"/>
</dbReference>
<dbReference type="Pfam" id="PF02909">
    <property type="entry name" value="TetR_C_1"/>
    <property type="match status" value="1"/>
</dbReference>
<feature type="DNA-binding region" description="H-T-H motif" evidence="5">
    <location>
        <begin position="27"/>
        <end position="46"/>
    </location>
</feature>
<evidence type="ECO:0000256" key="2">
    <source>
        <dbReference type="ARBA" id="ARBA00023015"/>
    </source>
</evidence>
<dbReference type="GO" id="GO:0046677">
    <property type="term" value="P:response to antibiotic"/>
    <property type="evidence" value="ECO:0007669"/>
    <property type="project" value="InterPro"/>
</dbReference>
<keyword evidence="1" id="KW-0678">Repressor</keyword>
<protein>
    <submittedName>
        <fullName evidence="7">Regulatory TetR family protein</fullName>
    </submittedName>
</protein>
<keyword evidence="3 5" id="KW-0238">DNA-binding</keyword>
<keyword evidence="2" id="KW-0805">Transcription regulation</keyword>
<dbReference type="RefSeq" id="WP_100363251.1">
    <property type="nucleotide sequence ID" value="NZ_PGFF01000001.1"/>
</dbReference>
<feature type="domain" description="HTH tetR-type" evidence="6">
    <location>
        <begin position="4"/>
        <end position="64"/>
    </location>
</feature>
<evidence type="ECO:0000256" key="3">
    <source>
        <dbReference type="ARBA" id="ARBA00023125"/>
    </source>
</evidence>
<dbReference type="Gene3D" id="1.10.357.10">
    <property type="entry name" value="Tetracycline Repressor, domain 2"/>
    <property type="match status" value="1"/>
</dbReference>
<dbReference type="PRINTS" id="PR00455">
    <property type="entry name" value="HTHTETR"/>
</dbReference>
<keyword evidence="8" id="KW-1185">Reference proteome</keyword>
<dbReference type="GO" id="GO:0045892">
    <property type="term" value="P:negative regulation of DNA-templated transcription"/>
    <property type="evidence" value="ECO:0007669"/>
    <property type="project" value="InterPro"/>
</dbReference>
<dbReference type="AlphaFoldDB" id="A0A2M9CG07"/>
<dbReference type="InterPro" id="IPR001647">
    <property type="entry name" value="HTH_TetR"/>
</dbReference>
<dbReference type="PRINTS" id="PR00400">
    <property type="entry name" value="TETREPRESSOR"/>
</dbReference>
<dbReference type="Proteomes" id="UP000228758">
    <property type="component" value="Unassembled WGS sequence"/>
</dbReference>
<evidence type="ECO:0000313" key="7">
    <source>
        <dbReference type="EMBL" id="PJJ70876.1"/>
    </source>
</evidence>
<dbReference type="InterPro" id="IPR004111">
    <property type="entry name" value="Repressor_TetR_C"/>
</dbReference>
<keyword evidence="4" id="KW-0804">Transcription</keyword>
<accession>A0A2M9CG07</accession>
<dbReference type="PROSITE" id="PS50977">
    <property type="entry name" value="HTH_TETR_2"/>
    <property type="match status" value="1"/>
</dbReference>
<organism evidence="7 8">
    <name type="scientific">Diaminobutyricimonas aerilata</name>
    <dbReference type="NCBI Taxonomy" id="1162967"/>
    <lineage>
        <taxon>Bacteria</taxon>
        <taxon>Bacillati</taxon>
        <taxon>Actinomycetota</taxon>
        <taxon>Actinomycetes</taxon>
        <taxon>Micrococcales</taxon>
        <taxon>Microbacteriaceae</taxon>
        <taxon>Diaminobutyricimonas</taxon>
    </lineage>
</organism>
<dbReference type="SUPFAM" id="SSF48498">
    <property type="entry name" value="Tetracyclin repressor-like, C-terminal domain"/>
    <property type="match status" value="1"/>
</dbReference>
<gene>
    <name evidence="7" type="ORF">CLV46_0405</name>
</gene>
<dbReference type="GO" id="GO:0000976">
    <property type="term" value="F:transcription cis-regulatory region binding"/>
    <property type="evidence" value="ECO:0007669"/>
    <property type="project" value="TreeGrafter"/>
</dbReference>
<dbReference type="InterPro" id="IPR009057">
    <property type="entry name" value="Homeodomain-like_sf"/>
</dbReference>
<reference evidence="7 8" key="1">
    <citation type="submission" date="2017-11" db="EMBL/GenBank/DDBJ databases">
        <title>Genomic Encyclopedia of Archaeal and Bacterial Type Strains, Phase II (KMG-II): From Individual Species to Whole Genera.</title>
        <authorList>
            <person name="Goeker M."/>
        </authorList>
    </citation>
    <scope>NUCLEOTIDE SEQUENCE [LARGE SCALE GENOMIC DNA]</scope>
    <source>
        <strain evidence="7 8">DSM 27393</strain>
    </source>
</reference>
<dbReference type="Gene3D" id="1.10.10.60">
    <property type="entry name" value="Homeodomain-like"/>
    <property type="match status" value="1"/>
</dbReference>
<dbReference type="InterPro" id="IPR036271">
    <property type="entry name" value="Tet_transcr_reg_TetR-rel_C_sf"/>
</dbReference>
<dbReference type="GO" id="GO:0003700">
    <property type="term" value="F:DNA-binding transcription factor activity"/>
    <property type="evidence" value="ECO:0007669"/>
    <property type="project" value="TreeGrafter"/>
</dbReference>
<comment type="caution">
    <text evidence="7">The sequence shown here is derived from an EMBL/GenBank/DDBJ whole genome shotgun (WGS) entry which is preliminary data.</text>
</comment>
<evidence type="ECO:0000256" key="5">
    <source>
        <dbReference type="PROSITE-ProRule" id="PRU00335"/>
    </source>
</evidence>
<proteinExistence type="predicted"/>
<sequence>MTKGITRERIVAAALELLDDQGMDDLTVRAIASRLDVRAPALYWHVRNKQELLDEMATEVMRRVADAFGAIPPGDGWRDDLAAYARVLRSEYLLHRDGARIFSGTRITDPDVVRMKEPLFERWSAAGWTPADADDAVDVVTAFVVGFVIEEQERRQSAGTDPSRYSMRERDAWIGEGAALVKQAGHLRDDGEQRFERHLGMVLDGIAARPDA</sequence>
<dbReference type="PANTHER" id="PTHR30055">
    <property type="entry name" value="HTH-TYPE TRANSCRIPTIONAL REGULATOR RUTR"/>
    <property type="match status" value="1"/>
</dbReference>
<dbReference type="InterPro" id="IPR003012">
    <property type="entry name" value="Tet_transcr_reg_TetR"/>
</dbReference>
<evidence type="ECO:0000259" key="6">
    <source>
        <dbReference type="PROSITE" id="PS50977"/>
    </source>
</evidence>
<name>A0A2M9CG07_9MICO</name>
<evidence type="ECO:0000313" key="8">
    <source>
        <dbReference type="Proteomes" id="UP000228758"/>
    </source>
</evidence>